<organism evidence="1 2">
    <name type="scientific">Evansella alkalicola</name>
    <dbReference type="NCBI Taxonomy" id="745819"/>
    <lineage>
        <taxon>Bacteria</taxon>
        <taxon>Bacillati</taxon>
        <taxon>Bacillota</taxon>
        <taxon>Bacilli</taxon>
        <taxon>Bacillales</taxon>
        <taxon>Bacillaceae</taxon>
        <taxon>Evansella</taxon>
    </lineage>
</organism>
<evidence type="ECO:0000313" key="2">
    <source>
        <dbReference type="Proteomes" id="UP000790580"/>
    </source>
</evidence>
<dbReference type="EMBL" id="JAHQCR010000041">
    <property type="protein sequence ID" value="MBU9721649.1"/>
    <property type="molecule type" value="Genomic_DNA"/>
</dbReference>
<sequence>MKNIISAGLLFLNIIIFFNVAGCGNYITREEAMNEVKSIDLSNENIDGIMLGMVITDDKFVEEHGQFVVHPDNDDRAPDAPKKHYDLYWNGDIIIRVDKETNEILMVQPLESNTNATTMNGIAIGTSLEGVIDLYGDDYYIYEDSSQTLKEIGYADHNNNIRISFGHFYEKVTSISLGYIVD</sequence>
<reference evidence="1 2" key="1">
    <citation type="submission" date="2021-06" db="EMBL/GenBank/DDBJ databases">
        <title>Bacillus sp. RD4P76, an endophyte from a halophyte.</title>
        <authorList>
            <person name="Sun J.-Q."/>
        </authorList>
    </citation>
    <scope>NUCLEOTIDE SEQUENCE [LARGE SCALE GENOMIC DNA]</scope>
    <source>
        <strain evidence="1 2">JCM 17098</strain>
    </source>
</reference>
<keyword evidence="2" id="KW-1185">Reference proteome</keyword>
<protein>
    <submittedName>
        <fullName evidence="1">Uncharacterized protein</fullName>
    </submittedName>
</protein>
<evidence type="ECO:0000313" key="1">
    <source>
        <dbReference type="EMBL" id="MBU9721649.1"/>
    </source>
</evidence>
<dbReference type="RefSeq" id="WP_088073204.1">
    <property type="nucleotide sequence ID" value="NZ_JAHQCR010000041.1"/>
</dbReference>
<dbReference type="Proteomes" id="UP000790580">
    <property type="component" value="Unassembled WGS sequence"/>
</dbReference>
<accession>A0ABS6JVD2</accession>
<name>A0ABS6JVD2_9BACI</name>
<gene>
    <name evidence="1" type="ORF">KS407_09365</name>
</gene>
<comment type="caution">
    <text evidence="1">The sequence shown here is derived from an EMBL/GenBank/DDBJ whole genome shotgun (WGS) entry which is preliminary data.</text>
</comment>
<proteinExistence type="predicted"/>